<evidence type="ECO:0000256" key="4">
    <source>
        <dbReference type="PIRSR" id="PIRSR006806-1"/>
    </source>
</evidence>
<dbReference type="InterPro" id="IPR024185">
    <property type="entry name" value="FTHF_cligase-like_sf"/>
</dbReference>
<reference evidence="6 7" key="1">
    <citation type="submission" date="2016-10" db="EMBL/GenBank/DDBJ databases">
        <authorList>
            <person name="de Groot N.N."/>
        </authorList>
    </citation>
    <scope>NUCLEOTIDE SEQUENCE [LARGE SCALE GENOMIC DNA]</scope>
    <source>
        <strain evidence="6 7">DSM 18438</strain>
    </source>
</reference>
<evidence type="ECO:0000256" key="5">
    <source>
        <dbReference type="RuleBase" id="RU361279"/>
    </source>
</evidence>
<dbReference type="SUPFAM" id="SSF100950">
    <property type="entry name" value="NagB/RpiA/CoA transferase-like"/>
    <property type="match status" value="1"/>
</dbReference>
<proteinExistence type="inferred from homology"/>
<dbReference type="OrthoDB" id="9801938at2"/>
<evidence type="ECO:0000313" key="7">
    <source>
        <dbReference type="Proteomes" id="UP000199058"/>
    </source>
</evidence>
<dbReference type="PIRSF" id="PIRSF006806">
    <property type="entry name" value="FTHF_cligase"/>
    <property type="match status" value="1"/>
</dbReference>
<dbReference type="NCBIfam" id="TIGR02727">
    <property type="entry name" value="MTHFS_bact"/>
    <property type="match status" value="1"/>
</dbReference>
<accession>A0A1I1I8C6</accession>
<dbReference type="EMBL" id="FOLH01000004">
    <property type="protein sequence ID" value="SFC32301.1"/>
    <property type="molecule type" value="Genomic_DNA"/>
</dbReference>
<dbReference type="GO" id="GO:0009396">
    <property type="term" value="P:folic acid-containing compound biosynthetic process"/>
    <property type="evidence" value="ECO:0007669"/>
    <property type="project" value="TreeGrafter"/>
</dbReference>
<comment type="catalytic activity">
    <reaction evidence="5">
        <text>(6S)-5-formyl-5,6,7,8-tetrahydrofolate + ATP = (6R)-5,10-methenyltetrahydrofolate + ADP + phosphate</text>
        <dbReference type="Rhea" id="RHEA:10488"/>
        <dbReference type="ChEBI" id="CHEBI:30616"/>
        <dbReference type="ChEBI" id="CHEBI:43474"/>
        <dbReference type="ChEBI" id="CHEBI:57455"/>
        <dbReference type="ChEBI" id="CHEBI:57457"/>
        <dbReference type="ChEBI" id="CHEBI:456216"/>
        <dbReference type="EC" id="6.3.3.2"/>
    </reaction>
</comment>
<gene>
    <name evidence="6" type="ORF">SAMN05660443_2258</name>
</gene>
<dbReference type="InterPro" id="IPR002698">
    <property type="entry name" value="FTHF_cligase"/>
</dbReference>
<organism evidence="6 7">
    <name type="scientific">Marinospirillum celere</name>
    <dbReference type="NCBI Taxonomy" id="1122252"/>
    <lineage>
        <taxon>Bacteria</taxon>
        <taxon>Pseudomonadati</taxon>
        <taxon>Pseudomonadota</taxon>
        <taxon>Gammaproteobacteria</taxon>
        <taxon>Oceanospirillales</taxon>
        <taxon>Oceanospirillaceae</taxon>
        <taxon>Marinospirillum</taxon>
    </lineage>
</organism>
<keyword evidence="3 4" id="KW-0067">ATP-binding</keyword>
<evidence type="ECO:0000256" key="3">
    <source>
        <dbReference type="ARBA" id="ARBA00022840"/>
    </source>
</evidence>
<dbReference type="Proteomes" id="UP000199058">
    <property type="component" value="Unassembled WGS sequence"/>
</dbReference>
<comment type="similarity">
    <text evidence="1 5">Belongs to the 5-formyltetrahydrofolate cyclo-ligase family.</text>
</comment>
<keyword evidence="5" id="KW-0460">Magnesium</keyword>
<keyword evidence="2 4" id="KW-0547">Nucleotide-binding</keyword>
<dbReference type="GO" id="GO:0046872">
    <property type="term" value="F:metal ion binding"/>
    <property type="evidence" value="ECO:0007669"/>
    <property type="project" value="UniProtKB-KW"/>
</dbReference>
<dbReference type="PANTHER" id="PTHR23407">
    <property type="entry name" value="ATPASE INHIBITOR/5-FORMYLTETRAHYDROFOLATE CYCLO-LIGASE"/>
    <property type="match status" value="1"/>
</dbReference>
<evidence type="ECO:0000256" key="1">
    <source>
        <dbReference type="ARBA" id="ARBA00010638"/>
    </source>
</evidence>
<dbReference type="AlphaFoldDB" id="A0A1I1I8C6"/>
<dbReference type="InterPro" id="IPR037171">
    <property type="entry name" value="NagB/RpiA_transferase-like"/>
</dbReference>
<name>A0A1I1I8C6_9GAMM</name>
<dbReference type="STRING" id="1122252.SAMN05660443_2258"/>
<dbReference type="Gene3D" id="3.40.50.10420">
    <property type="entry name" value="NagB/RpiA/CoA transferase-like"/>
    <property type="match status" value="1"/>
</dbReference>
<keyword evidence="6" id="KW-0436">Ligase</keyword>
<feature type="binding site" evidence="4">
    <location>
        <begin position="12"/>
        <end position="16"/>
    </location>
    <ligand>
        <name>ATP</name>
        <dbReference type="ChEBI" id="CHEBI:30616"/>
    </ligand>
</feature>
<dbReference type="Pfam" id="PF01812">
    <property type="entry name" value="5-FTHF_cyc-lig"/>
    <property type="match status" value="1"/>
</dbReference>
<keyword evidence="5" id="KW-0479">Metal-binding</keyword>
<dbReference type="EC" id="6.3.3.2" evidence="5"/>
<comment type="cofactor">
    <cofactor evidence="5">
        <name>Mg(2+)</name>
        <dbReference type="ChEBI" id="CHEBI:18420"/>
    </cofactor>
</comment>
<dbReference type="GO" id="GO:0035999">
    <property type="term" value="P:tetrahydrofolate interconversion"/>
    <property type="evidence" value="ECO:0007669"/>
    <property type="project" value="TreeGrafter"/>
</dbReference>
<protein>
    <recommendedName>
        <fullName evidence="5">5-formyltetrahydrofolate cyclo-ligase</fullName>
        <ecNumber evidence="5">6.3.3.2</ecNumber>
    </recommendedName>
</protein>
<feature type="binding site" evidence="4">
    <location>
        <begin position="149"/>
        <end position="157"/>
    </location>
    <ligand>
        <name>ATP</name>
        <dbReference type="ChEBI" id="CHEBI:30616"/>
    </ligand>
</feature>
<evidence type="ECO:0000313" key="6">
    <source>
        <dbReference type="EMBL" id="SFC32301.1"/>
    </source>
</evidence>
<sequence>MSFFPLPSSTDRQALRQQLRRRRRALSPQEQTQAAVGLAQQLSQTAAFINAKSLAVYLPSDGEIDPYPLVQRALSLSKKVYLPVLHPSLPRLLWFVRWQPGQTPMDCNRFGIAEPKLKGYGLKAVHRIQPWAVDLVLMPLVGFDRQGGRLGMGGGFYDRTFDISRSRPRRPLLLGLAHACQEVDSLPQASWDVPMDGLATASALYWTRT</sequence>
<dbReference type="PANTHER" id="PTHR23407:SF1">
    <property type="entry name" value="5-FORMYLTETRAHYDROFOLATE CYCLO-LIGASE"/>
    <property type="match status" value="1"/>
</dbReference>
<dbReference type="GO" id="GO:0005524">
    <property type="term" value="F:ATP binding"/>
    <property type="evidence" value="ECO:0007669"/>
    <property type="project" value="UniProtKB-KW"/>
</dbReference>
<dbReference type="GO" id="GO:0030272">
    <property type="term" value="F:5-formyltetrahydrofolate cyclo-ligase activity"/>
    <property type="evidence" value="ECO:0007669"/>
    <property type="project" value="UniProtKB-EC"/>
</dbReference>
<evidence type="ECO:0000256" key="2">
    <source>
        <dbReference type="ARBA" id="ARBA00022741"/>
    </source>
</evidence>
<dbReference type="RefSeq" id="WP_091963548.1">
    <property type="nucleotide sequence ID" value="NZ_FOLH01000004.1"/>
</dbReference>
<keyword evidence="7" id="KW-1185">Reference proteome</keyword>
<feature type="binding site" evidence="4">
    <location>
        <position position="63"/>
    </location>
    <ligand>
        <name>substrate</name>
    </ligand>
</feature>
<feature type="binding site" evidence="4">
    <location>
        <position position="58"/>
    </location>
    <ligand>
        <name>substrate</name>
    </ligand>
</feature>